<reference evidence="2 3" key="1">
    <citation type="submission" date="2020-01" db="EMBL/GenBank/DDBJ databases">
        <authorList>
            <person name="Chen S."/>
        </authorList>
    </citation>
    <scope>NUCLEOTIDE SEQUENCE [LARGE SCALE GENOMIC DNA]</scope>
    <source>
        <strain evidence="2 3">GS-10</strain>
    </source>
</reference>
<dbReference type="Proteomes" id="UP000479043">
    <property type="component" value="Unassembled WGS sequence"/>
</dbReference>
<evidence type="ECO:0000313" key="2">
    <source>
        <dbReference type="EMBL" id="MYM54226.1"/>
    </source>
</evidence>
<keyword evidence="1" id="KW-0732">Signal</keyword>
<comment type="caution">
    <text evidence="2">The sequence shown here is derived from an EMBL/GenBank/DDBJ whole genome shotgun (WGS) entry which is preliminary data.</text>
</comment>
<proteinExistence type="predicted"/>
<sequence length="138" mass="15208">MLRPIGALAALFLSTQSAFAVVYDCDITLPSPDGWMGDKIYFSIDEKENAVAVYDPLIHEVQEAPMLAELETAPNRYTVRWKLKGLKAIDDIGVRSKMPTAFYKAVIVRKTNKLMLTVNLSAGDNVPSGSGLCSRKEK</sequence>
<feature type="chain" id="PRO_5027080247" evidence="1">
    <location>
        <begin position="21"/>
        <end position="138"/>
    </location>
</feature>
<evidence type="ECO:0000256" key="1">
    <source>
        <dbReference type="SAM" id="SignalP"/>
    </source>
</evidence>
<gene>
    <name evidence="2" type="ORF">GR167_02835</name>
</gene>
<protein>
    <submittedName>
        <fullName evidence="2">Uncharacterized protein</fullName>
    </submittedName>
</protein>
<evidence type="ECO:0000313" key="3">
    <source>
        <dbReference type="Proteomes" id="UP000479043"/>
    </source>
</evidence>
<feature type="signal peptide" evidence="1">
    <location>
        <begin position="1"/>
        <end position="20"/>
    </location>
</feature>
<name>A0A6L8LGV3_9RHOB</name>
<dbReference type="AlphaFoldDB" id="A0A6L8LGV3"/>
<keyword evidence="3" id="KW-1185">Reference proteome</keyword>
<accession>A0A6L8LGV3</accession>
<dbReference type="EMBL" id="WWEN01000002">
    <property type="protein sequence ID" value="MYM54226.1"/>
    <property type="molecule type" value="Genomic_DNA"/>
</dbReference>
<organism evidence="2 3">
    <name type="scientific">Thalassovita mangrovi</name>
    <dbReference type="NCBI Taxonomy" id="2692236"/>
    <lineage>
        <taxon>Bacteria</taxon>
        <taxon>Pseudomonadati</taxon>
        <taxon>Pseudomonadota</taxon>
        <taxon>Alphaproteobacteria</taxon>
        <taxon>Rhodobacterales</taxon>
        <taxon>Roseobacteraceae</taxon>
        <taxon>Thalassovita</taxon>
    </lineage>
</organism>